<accession>A0ABR1Z6U7</accession>
<organism evidence="2 3">
    <name type="scientific">Hibiscus sabdariffa</name>
    <name type="common">roselle</name>
    <dbReference type="NCBI Taxonomy" id="183260"/>
    <lineage>
        <taxon>Eukaryota</taxon>
        <taxon>Viridiplantae</taxon>
        <taxon>Streptophyta</taxon>
        <taxon>Embryophyta</taxon>
        <taxon>Tracheophyta</taxon>
        <taxon>Spermatophyta</taxon>
        <taxon>Magnoliopsida</taxon>
        <taxon>eudicotyledons</taxon>
        <taxon>Gunneridae</taxon>
        <taxon>Pentapetalae</taxon>
        <taxon>rosids</taxon>
        <taxon>malvids</taxon>
        <taxon>Malvales</taxon>
        <taxon>Malvaceae</taxon>
        <taxon>Malvoideae</taxon>
        <taxon>Hibiscus</taxon>
    </lineage>
</organism>
<reference evidence="2 3" key="1">
    <citation type="journal article" date="2024" name="G3 (Bethesda)">
        <title>Genome assembly of Hibiscus sabdariffa L. provides insights into metabolisms of medicinal natural products.</title>
        <authorList>
            <person name="Kim T."/>
        </authorList>
    </citation>
    <scope>NUCLEOTIDE SEQUENCE [LARGE SCALE GENOMIC DNA]</scope>
    <source>
        <strain evidence="2">TK-2024</strain>
        <tissue evidence="2">Old leaves</tissue>
    </source>
</reference>
<sequence length="233" mass="26002">MEGDRSEDIKRNAVKWKKVTMEASFSSIASSEYETTKHGVHYYDSSKVKSESVGKALIVGNKSSFKHSIDDHKSSNFIDSLQPENTMAGEHSCDLSKVKPESVGSKFSFKHLNDDHKSSNSIGSLEYEKIVPGVMQLNNRTVFQSEPSICLSRSSSYRTGLLYAEAKQSFTNTKNNDESDEAKKLSCLVMEFCLGGDLHALRQRHPGRYFLEQATSFFIIFIICGKITFAALG</sequence>
<gene>
    <name evidence="2" type="ORF">V6N12_021175</name>
</gene>
<feature type="transmembrane region" description="Helical" evidence="1">
    <location>
        <begin position="209"/>
        <end position="232"/>
    </location>
</feature>
<evidence type="ECO:0000313" key="2">
    <source>
        <dbReference type="EMBL" id="KAK8474880.1"/>
    </source>
</evidence>
<keyword evidence="1" id="KW-0812">Transmembrane</keyword>
<keyword evidence="3" id="KW-1185">Reference proteome</keyword>
<proteinExistence type="predicted"/>
<keyword evidence="1" id="KW-1133">Transmembrane helix</keyword>
<name>A0ABR1Z6U7_9ROSI</name>
<protein>
    <submittedName>
        <fullName evidence="2">Uncharacterized protein</fullName>
    </submittedName>
</protein>
<comment type="caution">
    <text evidence="2">The sequence shown here is derived from an EMBL/GenBank/DDBJ whole genome shotgun (WGS) entry which is preliminary data.</text>
</comment>
<evidence type="ECO:0000256" key="1">
    <source>
        <dbReference type="SAM" id="Phobius"/>
    </source>
</evidence>
<keyword evidence="1" id="KW-0472">Membrane</keyword>
<evidence type="ECO:0000313" key="3">
    <source>
        <dbReference type="Proteomes" id="UP001472677"/>
    </source>
</evidence>
<dbReference type="EMBL" id="JBBPBM010002758">
    <property type="protein sequence ID" value="KAK8474880.1"/>
    <property type="molecule type" value="Genomic_DNA"/>
</dbReference>
<dbReference type="Proteomes" id="UP001472677">
    <property type="component" value="Unassembled WGS sequence"/>
</dbReference>